<dbReference type="AlphaFoldDB" id="A0A8G0LBH2"/>
<reference evidence="1 2" key="1">
    <citation type="journal article" date="2021" name="BMC Genomics">
        <title>Telomere-to-telomere genome assembly of asparaginase-producing Trichoderma simmonsii.</title>
        <authorList>
            <person name="Chung D."/>
            <person name="Kwon Y.M."/>
            <person name="Yang Y."/>
        </authorList>
    </citation>
    <scope>NUCLEOTIDE SEQUENCE [LARGE SCALE GENOMIC DNA]</scope>
    <source>
        <strain evidence="1 2">GH-Sj1</strain>
    </source>
</reference>
<gene>
    <name evidence="1" type="ORF">H0G86_005352</name>
</gene>
<sequence length="115" mass="12988">MLSISQHQSSILIAASSSSLSVPAQNRLMLPSTDEPSILHHDLLAKISRPLHSCLPPPSCFIFHKDVCAKLPAVRVFLELVYGPRVLDVFDSRVSIRRLWFSLFLFWFLSPPTVF</sequence>
<protein>
    <submittedName>
        <fullName evidence="1">Uncharacterized protein</fullName>
    </submittedName>
</protein>
<dbReference type="EMBL" id="CP075866">
    <property type="protein sequence ID" value="QYS98158.1"/>
    <property type="molecule type" value="Genomic_DNA"/>
</dbReference>
<evidence type="ECO:0000313" key="2">
    <source>
        <dbReference type="Proteomes" id="UP000826661"/>
    </source>
</evidence>
<keyword evidence="2" id="KW-1185">Reference proteome</keyword>
<organism evidence="1 2">
    <name type="scientific">Trichoderma simmonsii</name>
    <dbReference type="NCBI Taxonomy" id="1491479"/>
    <lineage>
        <taxon>Eukaryota</taxon>
        <taxon>Fungi</taxon>
        <taxon>Dikarya</taxon>
        <taxon>Ascomycota</taxon>
        <taxon>Pezizomycotina</taxon>
        <taxon>Sordariomycetes</taxon>
        <taxon>Hypocreomycetidae</taxon>
        <taxon>Hypocreales</taxon>
        <taxon>Hypocreaceae</taxon>
        <taxon>Trichoderma</taxon>
    </lineage>
</organism>
<dbReference type="Proteomes" id="UP000826661">
    <property type="component" value="Chromosome III"/>
</dbReference>
<accession>A0A8G0LBH2</accession>
<name>A0A8G0LBH2_9HYPO</name>
<proteinExistence type="predicted"/>
<evidence type="ECO:0000313" key="1">
    <source>
        <dbReference type="EMBL" id="QYS98158.1"/>
    </source>
</evidence>